<dbReference type="InterPro" id="IPR015421">
    <property type="entry name" value="PyrdxlP-dep_Trfase_major"/>
</dbReference>
<keyword evidence="4 7" id="KW-0808">Transferase</keyword>
<dbReference type="Gene3D" id="3.40.640.10">
    <property type="entry name" value="Type I PLP-dependent aspartate aminotransferase-like (Major domain)"/>
    <property type="match status" value="1"/>
</dbReference>
<dbReference type="RefSeq" id="WP_190999931.1">
    <property type="nucleotide sequence ID" value="NZ_JACXSI010000069.1"/>
</dbReference>
<comment type="cofactor">
    <cofactor evidence="1 7">
        <name>pyridoxal 5'-phosphate</name>
        <dbReference type="ChEBI" id="CHEBI:597326"/>
    </cofactor>
</comment>
<name>A0A927D1A3_9BACI</name>
<accession>A0A927D1A3</accession>
<dbReference type="PANTHER" id="PTHR43643">
    <property type="entry name" value="HISTIDINOL-PHOSPHATE AMINOTRANSFERASE 2"/>
    <property type="match status" value="1"/>
</dbReference>
<keyword evidence="10" id="KW-1185">Reference proteome</keyword>
<dbReference type="CDD" id="cd00609">
    <property type="entry name" value="AAT_like"/>
    <property type="match status" value="1"/>
</dbReference>
<dbReference type="InterPro" id="IPR050106">
    <property type="entry name" value="HistidinolP_aminotransfase"/>
</dbReference>
<proteinExistence type="inferred from homology"/>
<comment type="subunit">
    <text evidence="2 7">Homodimer.</text>
</comment>
<comment type="catalytic activity">
    <reaction evidence="7">
        <text>L-histidinol phosphate + 2-oxoglutarate = 3-(imidazol-4-yl)-2-oxopropyl phosphate + L-glutamate</text>
        <dbReference type="Rhea" id="RHEA:23744"/>
        <dbReference type="ChEBI" id="CHEBI:16810"/>
        <dbReference type="ChEBI" id="CHEBI:29985"/>
        <dbReference type="ChEBI" id="CHEBI:57766"/>
        <dbReference type="ChEBI" id="CHEBI:57980"/>
        <dbReference type="EC" id="2.6.1.9"/>
    </reaction>
</comment>
<evidence type="ECO:0000256" key="7">
    <source>
        <dbReference type="HAMAP-Rule" id="MF_01023"/>
    </source>
</evidence>
<dbReference type="InterPro" id="IPR005861">
    <property type="entry name" value="HisP_aminotrans"/>
</dbReference>
<evidence type="ECO:0000313" key="10">
    <source>
        <dbReference type="Proteomes" id="UP000602076"/>
    </source>
</evidence>
<dbReference type="AlphaFoldDB" id="A0A927D1A3"/>
<keyword evidence="3 7" id="KW-0032">Aminotransferase</keyword>
<dbReference type="GO" id="GO:0000105">
    <property type="term" value="P:L-histidine biosynthetic process"/>
    <property type="evidence" value="ECO:0007669"/>
    <property type="project" value="UniProtKB-UniRule"/>
</dbReference>
<keyword evidence="6 7" id="KW-0368">Histidine biosynthesis</keyword>
<dbReference type="InterPro" id="IPR004839">
    <property type="entry name" value="Aminotransferase_I/II_large"/>
</dbReference>
<organism evidence="9 10">
    <name type="scientific">Peribacillus faecalis</name>
    <dbReference type="NCBI Taxonomy" id="2772559"/>
    <lineage>
        <taxon>Bacteria</taxon>
        <taxon>Bacillati</taxon>
        <taxon>Bacillota</taxon>
        <taxon>Bacilli</taxon>
        <taxon>Bacillales</taxon>
        <taxon>Bacillaceae</taxon>
        <taxon>Peribacillus</taxon>
    </lineage>
</organism>
<sequence length="366" mass="41098">MKWKTNILDLKAYQPGRSTEAVKKEFGLDNITKLASNENPYGYSLKVLETLQEKPSQFAIYPDGNGSVLKEALSRFYNLPEDRFLLGNGSDEIIGIISRSILRPGINTVMATPSFSQYKHNAIVENAEVREIPLTKEGDHDLNAMLEAIDENTGVVWLCTPNNPSGVYIAEGDLIPFLEAVPKDVVVVLDEAYREYVVAEDYPDSLQLVEKYPNVIVLHTFSKIYGLASFRVGYAIANEEVIAKLNPVREPFNVNTFGQWVSVAALEDQDFVESCREKNREGLQQYYSFCEEEKLSYYPSQANFILIDFGISGDDVFHYLMSKGYIVRSGVALGFPTCVRITVGTKEQNDGIISELRGLLAEKRNK</sequence>
<evidence type="ECO:0000256" key="1">
    <source>
        <dbReference type="ARBA" id="ARBA00001933"/>
    </source>
</evidence>
<feature type="modified residue" description="N6-(pyridoxal phosphate)lysine" evidence="7">
    <location>
        <position position="223"/>
    </location>
</feature>
<dbReference type="InterPro" id="IPR015422">
    <property type="entry name" value="PyrdxlP-dep_Trfase_small"/>
</dbReference>
<dbReference type="Gene3D" id="3.90.1150.10">
    <property type="entry name" value="Aspartate Aminotransferase, domain 1"/>
    <property type="match status" value="1"/>
</dbReference>
<keyword evidence="7" id="KW-0028">Amino-acid biosynthesis</keyword>
<evidence type="ECO:0000256" key="4">
    <source>
        <dbReference type="ARBA" id="ARBA00022679"/>
    </source>
</evidence>
<evidence type="ECO:0000256" key="5">
    <source>
        <dbReference type="ARBA" id="ARBA00022898"/>
    </source>
</evidence>
<keyword evidence="5 7" id="KW-0663">Pyridoxal phosphate</keyword>
<dbReference type="Pfam" id="PF00155">
    <property type="entry name" value="Aminotran_1_2"/>
    <property type="match status" value="1"/>
</dbReference>
<evidence type="ECO:0000313" key="9">
    <source>
        <dbReference type="EMBL" id="MBD3110397.1"/>
    </source>
</evidence>
<protein>
    <recommendedName>
        <fullName evidence="7">Histidinol-phosphate aminotransferase</fullName>
        <ecNumber evidence="7">2.6.1.9</ecNumber>
    </recommendedName>
    <alternativeName>
        <fullName evidence="7">Imidazole acetol-phosphate transaminase</fullName>
    </alternativeName>
</protein>
<dbReference type="InterPro" id="IPR015424">
    <property type="entry name" value="PyrdxlP-dep_Trfase"/>
</dbReference>
<evidence type="ECO:0000256" key="2">
    <source>
        <dbReference type="ARBA" id="ARBA00011738"/>
    </source>
</evidence>
<dbReference type="NCBIfam" id="TIGR01141">
    <property type="entry name" value="hisC"/>
    <property type="match status" value="1"/>
</dbReference>
<dbReference type="GO" id="GO:0030170">
    <property type="term" value="F:pyridoxal phosphate binding"/>
    <property type="evidence" value="ECO:0007669"/>
    <property type="project" value="InterPro"/>
</dbReference>
<reference evidence="9" key="1">
    <citation type="submission" date="2020-09" db="EMBL/GenBank/DDBJ databases">
        <title>Bacillus faecalis sp. nov., a moderately halophilic bacterium isolated from cow faeces.</title>
        <authorList>
            <person name="Jiang L."/>
            <person name="Lee J."/>
        </authorList>
    </citation>
    <scope>NUCLEOTIDE SEQUENCE</scope>
    <source>
        <strain evidence="9">AGMB 02131</strain>
    </source>
</reference>
<comment type="pathway">
    <text evidence="7">Amino-acid biosynthesis; L-histidine biosynthesis; L-histidine from 5-phospho-alpha-D-ribose 1-diphosphate: step 7/9.</text>
</comment>
<dbReference type="SUPFAM" id="SSF53383">
    <property type="entry name" value="PLP-dependent transferases"/>
    <property type="match status" value="1"/>
</dbReference>
<comment type="caution">
    <text evidence="9">The sequence shown here is derived from an EMBL/GenBank/DDBJ whole genome shotgun (WGS) entry which is preliminary data.</text>
</comment>
<feature type="domain" description="Aminotransferase class I/classII large" evidence="8">
    <location>
        <begin position="30"/>
        <end position="354"/>
    </location>
</feature>
<gene>
    <name evidence="7" type="primary">hisC</name>
    <name evidence="9" type="ORF">IEO70_18895</name>
</gene>
<dbReference type="Proteomes" id="UP000602076">
    <property type="component" value="Unassembled WGS sequence"/>
</dbReference>
<dbReference type="GO" id="GO:0004400">
    <property type="term" value="F:histidinol-phosphate transaminase activity"/>
    <property type="evidence" value="ECO:0007669"/>
    <property type="project" value="UniProtKB-UniRule"/>
</dbReference>
<dbReference type="PANTHER" id="PTHR43643:SF3">
    <property type="entry name" value="HISTIDINOL-PHOSPHATE AMINOTRANSFERASE"/>
    <property type="match status" value="1"/>
</dbReference>
<evidence type="ECO:0000256" key="3">
    <source>
        <dbReference type="ARBA" id="ARBA00022576"/>
    </source>
</evidence>
<dbReference type="EC" id="2.6.1.9" evidence="7"/>
<comment type="similarity">
    <text evidence="7">Belongs to the class-II pyridoxal-phosphate-dependent aminotransferase family. Histidinol-phosphate aminotransferase subfamily.</text>
</comment>
<dbReference type="HAMAP" id="MF_01023">
    <property type="entry name" value="HisC_aminotrans_2"/>
    <property type="match status" value="1"/>
</dbReference>
<dbReference type="EMBL" id="JACXSI010000069">
    <property type="protein sequence ID" value="MBD3110397.1"/>
    <property type="molecule type" value="Genomic_DNA"/>
</dbReference>
<evidence type="ECO:0000259" key="8">
    <source>
        <dbReference type="Pfam" id="PF00155"/>
    </source>
</evidence>
<evidence type="ECO:0000256" key="6">
    <source>
        <dbReference type="ARBA" id="ARBA00023102"/>
    </source>
</evidence>